<dbReference type="GO" id="GO:0006753">
    <property type="term" value="P:nucleoside phosphate metabolic process"/>
    <property type="evidence" value="ECO:0007669"/>
    <property type="project" value="TreeGrafter"/>
</dbReference>
<sequence>MSVKDEPDFRKVVSRETAFHGRIWDVLRDTFELSPGSEQLTREYIDHPGAVAVVVLDEEHNVLLLRQYRHPVRASQWEIPAGLLDIEGEDFHIAAARELAEEADLVASDWKVLLDVNNSAGSSAEAVRIYLARGISAVPEAERHQRTAEEAEITLRWVPLTEAVTAALSGDLHSFSAISGVLAAAAVQRQGFEQLRPADAPWPEHPSCFPASAVSGDSGSQKTS</sequence>
<feature type="compositionally biased region" description="Polar residues" evidence="2">
    <location>
        <begin position="215"/>
        <end position="224"/>
    </location>
</feature>
<keyword evidence="1" id="KW-0378">Hydrolase</keyword>
<organism evidence="4 5">
    <name type="scientific">Psychromicrobium lacuslunae</name>
    <dbReference type="NCBI Taxonomy" id="1618207"/>
    <lineage>
        <taxon>Bacteria</taxon>
        <taxon>Bacillati</taxon>
        <taxon>Actinomycetota</taxon>
        <taxon>Actinomycetes</taxon>
        <taxon>Micrococcales</taxon>
        <taxon>Micrococcaceae</taxon>
        <taxon>Psychromicrobium</taxon>
    </lineage>
</organism>
<dbReference type="AlphaFoldDB" id="A0A0D4BWH0"/>
<evidence type="ECO:0000259" key="3">
    <source>
        <dbReference type="PROSITE" id="PS51462"/>
    </source>
</evidence>
<dbReference type="OrthoDB" id="9806150at2"/>
<keyword evidence="5" id="KW-1185">Reference proteome</keyword>
<feature type="domain" description="Nudix hydrolase" evidence="3">
    <location>
        <begin position="46"/>
        <end position="185"/>
    </location>
</feature>
<dbReference type="STRING" id="1618207.UM93_02290"/>
<gene>
    <name evidence="4" type="ORF">UM93_02290</name>
</gene>
<dbReference type="GO" id="GO:0016787">
    <property type="term" value="F:hydrolase activity"/>
    <property type="evidence" value="ECO:0007669"/>
    <property type="project" value="UniProtKB-KW"/>
</dbReference>
<dbReference type="EMBL" id="CP011005">
    <property type="protein sequence ID" value="AJT40649.1"/>
    <property type="molecule type" value="Genomic_DNA"/>
</dbReference>
<proteinExistence type="predicted"/>
<name>A0A0D4BWH0_9MICC</name>
<reference evidence="4 5" key="1">
    <citation type="journal article" date="2015" name="Genome Announc.">
        <title>Complete Genome Sequencing of Protease-Producing Novel Arthrobacter sp. Strain IHBB 11108 Using PacBio Single-Molecule Real-Time Sequencing Technology.</title>
        <authorList>
            <person name="Kiran S."/>
            <person name="Swarnkar M.K."/>
            <person name="Pal M."/>
            <person name="Thakur R."/>
            <person name="Tewari R."/>
            <person name="Singh A.K."/>
            <person name="Gulati A."/>
        </authorList>
    </citation>
    <scope>NUCLEOTIDE SEQUENCE [LARGE SCALE GENOMIC DNA]</scope>
    <source>
        <strain evidence="4 5">IHBB 11108</strain>
    </source>
</reference>
<dbReference type="PATRIC" id="fig|1618207.4.peg.468"/>
<evidence type="ECO:0000256" key="2">
    <source>
        <dbReference type="SAM" id="MobiDB-lite"/>
    </source>
</evidence>
<evidence type="ECO:0000256" key="1">
    <source>
        <dbReference type="ARBA" id="ARBA00022801"/>
    </source>
</evidence>
<protein>
    <submittedName>
        <fullName evidence="4">ADP-ribose pyrophosphatase</fullName>
    </submittedName>
</protein>
<evidence type="ECO:0000313" key="5">
    <source>
        <dbReference type="Proteomes" id="UP000061839"/>
    </source>
</evidence>
<dbReference type="PROSITE" id="PS51462">
    <property type="entry name" value="NUDIX"/>
    <property type="match status" value="1"/>
</dbReference>
<accession>A0A0D4BWH0</accession>
<evidence type="ECO:0000313" key="4">
    <source>
        <dbReference type="EMBL" id="AJT40649.1"/>
    </source>
</evidence>
<dbReference type="Proteomes" id="UP000061839">
    <property type="component" value="Chromosome"/>
</dbReference>
<dbReference type="KEGG" id="ari:UM93_02290"/>
<dbReference type="RefSeq" id="WP_045073411.1">
    <property type="nucleotide sequence ID" value="NZ_CP011005.1"/>
</dbReference>
<dbReference type="HOGENOM" id="CLU_062658_5_0_11"/>
<dbReference type="InterPro" id="IPR000086">
    <property type="entry name" value="NUDIX_hydrolase_dom"/>
</dbReference>
<dbReference type="SUPFAM" id="SSF55811">
    <property type="entry name" value="Nudix"/>
    <property type="match status" value="1"/>
</dbReference>
<dbReference type="Gene3D" id="3.90.79.10">
    <property type="entry name" value="Nucleoside Triphosphate Pyrophosphohydrolase"/>
    <property type="match status" value="1"/>
</dbReference>
<dbReference type="PANTHER" id="PTHR11839:SF31">
    <property type="entry name" value="ADP-RIBOSE PYROPHOSPHATASE"/>
    <property type="match status" value="1"/>
</dbReference>
<dbReference type="GO" id="GO:0005829">
    <property type="term" value="C:cytosol"/>
    <property type="evidence" value="ECO:0007669"/>
    <property type="project" value="TreeGrafter"/>
</dbReference>
<dbReference type="CDD" id="cd24158">
    <property type="entry name" value="NUDIX_ADPRase_Rv1700"/>
    <property type="match status" value="1"/>
</dbReference>
<feature type="region of interest" description="Disordered" evidence="2">
    <location>
        <begin position="199"/>
        <end position="224"/>
    </location>
</feature>
<dbReference type="GO" id="GO:0019693">
    <property type="term" value="P:ribose phosphate metabolic process"/>
    <property type="evidence" value="ECO:0007669"/>
    <property type="project" value="TreeGrafter"/>
</dbReference>
<dbReference type="InterPro" id="IPR015797">
    <property type="entry name" value="NUDIX_hydrolase-like_dom_sf"/>
</dbReference>
<dbReference type="Pfam" id="PF00293">
    <property type="entry name" value="NUDIX"/>
    <property type="match status" value="1"/>
</dbReference>
<dbReference type="PANTHER" id="PTHR11839">
    <property type="entry name" value="UDP/ADP-SUGAR PYROPHOSPHATASE"/>
    <property type="match status" value="1"/>
</dbReference>